<sequence>MKRPKFSEQQIAYAPSFAEAGTSVADVCRRIGVTEATYCT</sequence>
<comment type="caution">
    <text evidence="1">The sequence shown here is derived from an EMBL/GenBank/DDBJ whole genome shotgun (WGS) entry which is preliminary data.</text>
</comment>
<dbReference type="SUPFAM" id="SSF46689">
    <property type="entry name" value="Homeodomain-like"/>
    <property type="match status" value="1"/>
</dbReference>
<name>A0ABR6RB14_9BURK</name>
<dbReference type="EMBL" id="JACHKZ010000001">
    <property type="protein sequence ID" value="MBB6576338.1"/>
    <property type="molecule type" value="Genomic_DNA"/>
</dbReference>
<dbReference type="RefSeq" id="WP_184704671.1">
    <property type="nucleotide sequence ID" value="NZ_JACHKZ010000001.1"/>
</dbReference>
<keyword evidence="2" id="KW-1185">Reference proteome</keyword>
<dbReference type="Pfam" id="PF01527">
    <property type="entry name" value="HTH_Tnp_1"/>
    <property type="match status" value="1"/>
</dbReference>
<organism evidence="1 2">
    <name type="scientific">Comamonas odontotermitis</name>
    <dbReference type="NCBI Taxonomy" id="379895"/>
    <lineage>
        <taxon>Bacteria</taxon>
        <taxon>Pseudomonadati</taxon>
        <taxon>Pseudomonadota</taxon>
        <taxon>Betaproteobacteria</taxon>
        <taxon>Burkholderiales</taxon>
        <taxon>Comamonadaceae</taxon>
        <taxon>Comamonas</taxon>
    </lineage>
</organism>
<proteinExistence type="predicted"/>
<evidence type="ECO:0008006" key="3">
    <source>
        <dbReference type="Google" id="ProtNLM"/>
    </source>
</evidence>
<dbReference type="Proteomes" id="UP000562492">
    <property type="component" value="Unassembled WGS sequence"/>
</dbReference>
<protein>
    <recommendedName>
        <fullName evidence="3">Transposase</fullName>
    </recommendedName>
</protein>
<dbReference type="InterPro" id="IPR009057">
    <property type="entry name" value="Homeodomain-like_sf"/>
</dbReference>
<gene>
    <name evidence="1" type="ORF">HNP33_000386</name>
</gene>
<reference evidence="1 2" key="1">
    <citation type="submission" date="2020-08" db="EMBL/GenBank/DDBJ databases">
        <title>Functional genomics of gut bacteria from endangered species of beetles.</title>
        <authorList>
            <person name="Carlos-Shanley C."/>
        </authorList>
    </citation>
    <scope>NUCLEOTIDE SEQUENCE [LARGE SCALE GENOMIC DNA]</scope>
    <source>
        <strain evidence="1 2">S00124</strain>
    </source>
</reference>
<evidence type="ECO:0000313" key="2">
    <source>
        <dbReference type="Proteomes" id="UP000562492"/>
    </source>
</evidence>
<evidence type="ECO:0000313" key="1">
    <source>
        <dbReference type="EMBL" id="MBB6576338.1"/>
    </source>
</evidence>
<dbReference type="InterPro" id="IPR002514">
    <property type="entry name" value="Transposase_8"/>
</dbReference>
<accession>A0ABR6RB14</accession>